<dbReference type="GO" id="GO:0003676">
    <property type="term" value="F:nucleic acid binding"/>
    <property type="evidence" value="ECO:0007669"/>
    <property type="project" value="InterPro"/>
</dbReference>
<dbReference type="AlphaFoldDB" id="A0A4P9W2Y0"/>
<organism evidence="3 4">
    <name type="scientific">Blyttiomyces helicus</name>
    <dbReference type="NCBI Taxonomy" id="388810"/>
    <lineage>
        <taxon>Eukaryota</taxon>
        <taxon>Fungi</taxon>
        <taxon>Fungi incertae sedis</taxon>
        <taxon>Chytridiomycota</taxon>
        <taxon>Chytridiomycota incertae sedis</taxon>
        <taxon>Chytridiomycetes</taxon>
        <taxon>Chytridiomycetes incertae sedis</taxon>
        <taxon>Blyttiomyces</taxon>
    </lineage>
</organism>
<dbReference type="EMBL" id="KZ999552">
    <property type="protein sequence ID" value="RKO84960.1"/>
    <property type="molecule type" value="Genomic_DNA"/>
</dbReference>
<reference evidence="4" key="1">
    <citation type="journal article" date="2018" name="Nat. Microbiol.">
        <title>Leveraging single-cell genomics to expand the fungal tree of life.</title>
        <authorList>
            <person name="Ahrendt S.R."/>
            <person name="Quandt C.A."/>
            <person name="Ciobanu D."/>
            <person name="Clum A."/>
            <person name="Salamov A."/>
            <person name="Andreopoulos B."/>
            <person name="Cheng J.F."/>
            <person name="Woyke T."/>
            <person name="Pelin A."/>
            <person name="Henrissat B."/>
            <person name="Reynolds N.K."/>
            <person name="Benny G.L."/>
            <person name="Smith M.E."/>
            <person name="James T.Y."/>
            <person name="Grigoriev I.V."/>
        </authorList>
    </citation>
    <scope>NUCLEOTIDE SEQUENCE [LARGE SCALE GENOMIC DNA]</scope>
</reference>
<gene>
    <name evidence="3" type="ORF">BDK51DRAFT_24915</name>
</gene>
<protein>
    <submittedName>
        <fullName evidence="3">P-loop containing nucleoside triphosphate hydrolase protein</fullName>
    </submittedName>
</protein>
<dbReference type="GO" id="GO:0009378">
    <property type="term" value="F:four-way junction helicase activity"/>
    <property type="evidence" value="ECO:0007669"/>
    <property type="project" value="TreeGrafter"/>
</dbReference>
<dbReference type="PROSITE" id="PS51192">
    <property type="entry name" value="HELICASE_ATP_BIND_1"/>
    <property type="match status" value="1"/>
</dbReference>
<dbReference type="GO" id="GO:0005694">
    <property type="term" value="C:chromosome"/>
    <property type="evidence" value="ECO:0007669"/>
    <property type="project" value="TreeGrafter"/>
</dbReference>
<name>A0A4P9W2Y0_9FUNG</name>
<accession>A0A4P9W2Y0</accession>
<dbReference type="GO" id="GO:0005524">
    <property type="term" value="F:ATP binding"/>
    <property type="evidence" value="ECO:0007669"/>
    <property type="project" value="InterPro"/>
</dbReference>
<dbReference type="InterPro" id="IPR027417">
    <property type="entry name" value="P-loop_NTPase"/>
</dbReference>
<dbReference type="Gene3D" id="3.40.50.300">
    <property type="entry name" value="P-loop containing nucleotide triphosphate hydrolases"/>
    <property type="match status" value="1"/>
</dbReference>
<dbReference type="InterPro" id="IPR011545">
    <property type="entry name" value="DEAD/DEAH_box_helicase_dom"/>
</dbReference>
<comment type="similarity">
    <text evidence="1">Belongs to the helicase family. RecQ subfamily.</text>
</comment>
<dbReference type="PANTHER" id="PTHR13710">
    <property type="entry name" value="DNA HELICASE RECQ FAMILY MEMBER"/>
    <property type="match status" value="1"/>
</dbReference>
<dbReference type="Pfam" id="PF00270">
    <property type="entry name" value="DEAD"/>
    <property type="match status" value="1"/>
</dbReference>
<dbReference type="Proteomes" id="UP000269721">
    <property type="component" value="Unassembled WGS sequence"/>
</dbReference>
<evidence type="ECO:0000256" key="1">
    <source>
        <dbReference type="ARBA" id="ARBA00005446"/>
    </source>
</evidence>
<dbReference type="CDD" id="cd17920">
    <property type="entry name" value="DEXHc_RecQ"/>
    <property type="match status" value="1"/>
</dbReference>
<dbReference type="GO" id="GO:0005634">
    <property type="term" value="C:nucleus"/>
    <property type="evidence" value="ECO:0007669"/>
    <property type="project" value="TreeGrafter"/>
</dbReference>
<dbReference type="GO" id="GO:0016787">
    <property type="term" value="F:hydrolase activity"/>
    <property type="evidence" value="ECO:0007669"/>
    <property type="project" value="UniProtKB-KW"/>
</dbReference>
<dbReference type="GO" id="GO:0005737">
    <property type="term" value="C:cytoplasm"/>
    <property type="evidence" value="ECO:0007669"/>
    <property type="project" value="TreeGrafter"/>
</dbReference>
<dbReference type="OrthoDB" id="10261556at2759"/>
<dbReference type="SUPFAM" id="SSF52540">
    <property type="entry name" value="P-loop containing nucleoside triphosphate hydrolases"/>
    <property type="match status" value="1"/>
</dbReference>
<dbReference type="GO" id="GO:0000724">
    <property type="term" value="P:double-strand break repair via homologous recombination"/>
    <property type="evidence" value="ECO:0007669"/>
    <property type="project" value="TreeGrafter"/>
</dbReference>
<keyword evidence="3" id="KW-0378">Hydrolase</keyword>
<dbReference type="PANTHER" id="PTHR13710:SF152">
    <property type="entry name" value="ATP-DEPENDENT DNA HELICASE Q5"/>
    <property type="match status" value="1"/>
</dbReference>
<evidence type="ECO:0000313" key="3">
    <source>
        <dbReference type="EMBL" id="RKO84960.1"/>
    </source>
</evidence>
<evidence type="ECO:0000259" key="2">
    <source>
        <dbReference type="PROSITE" id="PS51192"/>
    </source>
</evidence>
<keyword evidence="4" id="KW-1185">Reference proteome</keyword>
<sequence length="149" mass="16311">FRGKQEEIVRAVLAGQDCVVLMPTGGGKSLTYQLPAVVSEGVTLVVSPLLALIQNQVDALKKLGIKAVTLNSTIKKRRSALIFTISRYSPSQPTTKLLYVTPELMATSGFRCLMEKLYGRAQLARLVVDEVRRHIFPQGGPGNARANFR</sequence>
<proteinExistence type="inferred from homology"/>
<dbReference type="InterPro" id="IPR014001">
    <property type="entry name" value="Helicase_ATP-bd"/>
</dbReference>
<evidence type="ECO:0000313" key="4">
    <source>
        <dbReference type="Proteomes" id="UP000269721"/>
    </source>
</evidence>
<feature type="domain" description="Helicase ATP-binding" evidence="2">
    <location>
        <begin position="9"/>
        <end position="149"/>
    </location>
</feature>
<feature type="non-terminal residue" evidence="3">
    <location>
        <position position="1"/>
    </location>
</feature>
<dbReference type="GO" id="GO:0043138">
    <property type="term" value="F:3'-5' DNA helicase activity"/>
    <property type="evidence" value="ECO:0007669"/>
    <property type="project" value="TreeGrafter"/>
</dbReference>